<protein>
    <submittedName>
        <fullName evidence="8">Methyl-accepting chemotaxis protein</fullName>
    </submittedName>
</protein>
<dbReference type="Pfam" id="PF00672">
    <property type="entry name" value="HAMP"/>
    <property type="match status" value="1"/>
</dbReference>
<proteinExistence type="inferred from homology"/>
<evidence type="ECO:0000313" key="9">
    <source>
        <dbReference type="Proteomes" id="UP000823638"/>
    </source>
</evidence>
<name>A0A9D9HN12_9SPIR</name>
<dbReference type="AlphaFoldDB" id="A0A9D9HN12"/>
<evidence type="ECO:0000256" key="5">
    <source>
        <dbReference type="SAM" id="Phobius"/>
    </source>
</evidence>
<dbReference type="GO" id="GO:0006935">
    <property type="term" value="P:chemotaxis"/>
    <property type="evidence" value="ECO:0007669"/>
    <property type="project" value="UniProtKB-KW"/>
</dbReference>
<evidence type="ECO:0000256" key="4">
    <source>
        <dbReference type="SAM" id="Coils"/>
    </source>
</evidence>
<dbReference type="GO" id="GO:0005886">
    <property type="term" value="C:plasma membrane"/>
    <property type="evidence" value="ECO:0007669"/>
    <property type="project" value="TreeGrafter"/>
</dbReference>
<dbReference type="GO" id="GO:0007165">
    <property type="term" value="P:signal transduction"/>
    <property type="evidence" value="ECO:0007669"/>
    <property type="project" value="UniProtKB-KW"/>
</dbReference>
<keyword evidence="1" id="KW-0145">Chemotaxis</keyword>
<dbReference type="Gene3D" id="3.30.450.20">
    <property type="entry name" value="PAS domain"/>
    <property type="match status" value="1"/>
</dbReference>
<reference evidence="8" key="2">
    <citation type="journal article" date="2021" name="PeerJ">
        <title>Extensive microbial diversity within the chicken gut microbiome revealed by metagenomics and culture.</title>
        <authorList>
            <person name="Gilroy R."/>
            <person name="Ravi A."/>
            <person name="Getino M."/>
            <person name="Pursley I."/>
            <person name="Horton D.L."/>
            <person name="Alikhan N.F."/>
            <person name="Baker D."/>
            <person name="Gharbi K."/>
            <person name="Hall N."/>
            <person name="Watson M."/>
            <person name="Adriaenssens E.M."/>
            <person name="Foster-Nyarko E."/>
            <person name="Jarju S."/>
            <person name="Secka A."/>
            <person name="Antonio M."/>
            <person name="Oren A."/>
            <person name="Chaudhuri R.R."/>
            <person name="La Ragione R."/>
            <person name="Hildebrand F."/>
            <person name="Pallen M.J."/>
        </authorList>
    </citation>
    <scope>NUCLEOTIDE SEQUENCE</scope>
    <source>
        <strain evidence="8">10532</strain>
    </source>
</reference>
<organism evidence="8 9">
    <name type="scientific">Candidatus Gallitreponema excrementavium</name>
    <dbReference type="NCBI Taxonomy" id="2840840"/>
    <lineage>
        <taxon>Bacteria</taxon>
        <taxon>Pseudomonadati</taxon>
        <taxon>Spirochaetota</taxon>
        <taxon>Spirochaetia</taxon>
        <taxon>Spirochaetales</taxon>
        <taxon>Candidatus Gallitreponema</taxon>
    </lineage>
</organism>
<dbReference type="GO" id="GO:0004888">
    <property type="term" value="F:transmembrane signaling receptor activity"/>
    <property type="evidence" value="ECO:0007669"/>
    <property type="project" value="TreeGrafter"/>
</dbReference>
<feature type="transmembrane region" description="Helical" evidence="5">
    <location>
        <begin position="316"/>
        <end position="339"/>
    </location>
</feature>
<evidence type="ECO:0000256" key="2">
    <source>
        <dbReference type="ARBA" id="ARBA00029447"/>
    </source>
</evidence>
<dbReference type="CDD" id="cd18773">
    <property type="entry name" value="PDC1_HK_sensor"/>
    <property type="match status" value="1"/>
</dbReference>
<dbReference type="Proteomes" id="UP000823638">
    <property type="component" value="Unassembled WGS sequence"/>
</dbReference>
<feature type="coiled-coil region" evidence="4">
    <location>
        <begin position="450"/>
        <end position="498"/>
    </location>
</feature>
<sequence>MKLQVKLGLYIMLVAFIPYALGVSFLFFSVEKRMKNTNIVLAEKYNGGIASGLSGYLDKLRITSEVLAKFPAVREKDWLGIKDGLIKIHESNRDITGFVVGNKDGTFWYSHVEGNKYQGGLVTVDDSDPLARPRTLTNTPYFAEMVSNNKDNKEMTVVSELYKEAASGEKTLSVSSTIMSEDGLVDGVVSCYVEGGDLVKAYNSVVYDFEDLFGKESYIIVTSGADQIITQYEYDAEIGKYVDLALNEKETVYLSSLDPDIKAMISVLSAEEGGNAARIDKINGEEFYVSRNQIPDSPYAVNMFVPTSYLFRSVGFIRTTLITIGFIIDAIIIIAAYLIGKNISKPVKETAGTLHDISEGEGDLTVRFSVSGKDEISDMRKFFNHFMDSLHGMISKIKVESEKMAGLSKELNVRTSGINEEITNISGSVSDLNFTAEEQSASVTETASTVEQIAKNIESLTNQIENQSAVVTESSAAIEQMVSNINSISGNLDKASNEFQNLKTSSLSGKLSIQNVLDLVNNVSGQSENLLETNEVINSIASQTNLLAMNAAIEAAHAGEAGKGFSVVADEIRKLAEDSAAQSKIIADELESIVSDIKSIVDATSQAEGAFDNVVSRVNGSTSLIEQISLAMREQAEGSKQVLEALENMQKITVEIRDGSTEMNQGTETIIKEMSRLAEIAQKVQNSSRDIANAVEQISSSISGISDDSKLTEKSVGDLQTLAGKFKL</sequence>
<evidence type="ECO:0000256" key="1">
    <source>
        <dbReference type="ARBA" id="ARBA00022500"/>
    </source>
</evidence>
<evidence type="ECO:0000259" key="7">
    <source>
        <dbReference type="PROSITE" id="PS50885"/>
    </source>
</evidence>
<feature type="domain" description="Methyl-accepting transducer" evidence="6">
    <location>
        <begin position="442"/>
        <end position="664"/>
    </location>
</feature>
<keyword evidence="4" id="KW-0175">Coiled coil</keyword>
<gene>
    <name evidence="8" type="ORF">IAA81_00680</name>
</gene>
<keyword evidence="5" id="KW-0812">Transmembrane</keyword>
<dbReference type="InterPro" id="IPR004089">
    <property type="entry name" value="MCPsignal_dom"/>
</dbReference>
<dbReference type="InterPro" id="IPR003660">
    <property type="entry name" value="HAMP_dom"/>
</dbReference>
<dbReference type="Gene3D" id="1.10.287.950">
    <property type="entry name" value="Methyl-accepting chemotaxis protein"/>
    <property type="match status" value="1"/>
</dbReference>
<dbReference type="PROSITE" id="PS50885">
    <property type="entry name" value="HAMP"/>
    <property type="match status" value="1"/>
</dbReference>
<dbReference type="PANTHER" id="PTHR43531">
    <property type="entry name" value="PROTEIN ICFG"/>
    <property type="match status" value="1"/>
</dbReference>
<keyword evidence="5" id="KW-0472">Membrane</keyword>
<dbReference type="Gene3D" id="6.10.340.10">
    <property type="match status" value="1"/>
</dbReference>
<dbReference type="PANTHER" id="PTHR43531:SF11">
    <property type="entry name" value="METHYL-ACCEPTING CHEMOTAXIS PROTEIN 3"/>
    <property type="match status" value="1"/>
</dbReference>
<evidence type="ECO:0000259" key="6">
    <source>
        <dbReference type="PROSITE" id="PS50111"/>
    </source>
</evidence>
<accession>A0A9D9HN12</accession>
<evidence type="ECO:0000256" key="3">
    <source>
        <dbReference type="PROSITE-ProRule" id="PRU00284"/>
    </source>
</evidence>
<dbReference type="PROSITE" id="PS50111">
    <property type="entry name" value="CHEMOTAXIS_TRANSDUC_2"/>
    <property type="match status" value="1"/>
</dbReference>
<dbReference type="SMART" id="SM00304">
    <property type="entry name" value="HAMP"/>
    <property type="match status" value="1"/>
</dbReference>
<dbReference type="SMART" id="SM00283">
    <property type="entry name" value="MA"/>
    <property type="match status" value="1"/>
</dbReference>
<keyword evidence="5" id="KW-1133">Transmembrane helix</keyword>
<dbReference type="Pfam" id="PF00015">
    <property type="entry name" value="MCPsignal"/>
    <property type="match status" value="1"/>
</dbReference>
<comment type="similarity">
    <text evidence="2">Belongs to the methyl-accepting chemotaxis (MCP) protein family.</text>
</comment>
<reference evidence="8" key="1">
    <citation type="submission" date="2020-10" db="EMBL/GenBank/DDBJ databases">
        <authorList>
            <person name="Gilroy R."/>
        </authorList>
    </citation>
    <scope>NUCLEOTIDE SEQUENCE</scope>
    <source>
        <strain evidence="8">10532</strain>
    </source>
</reference>
<keyword evidence="3" id="KW-0807">Transducer</keyword>
<feature type="transmembrane region" description="Helical" evidence="5">
    <location>
        <begin position="7"/>
        <end position="28"/>
    </location>
</feature>
<feature type="domain" description="HAMP" evidence="7">
    <location>
        <begin position="341"/>
        <end position="395"/>
    </location>
</feature>
<dbReference type="EMBL" id="JADIMM010000015">
    <property type="protein sequence ID" value="MBO8456728.1"/>
    <property type="molecule type" value="Genomic_DNA"/>
</dbReference>
<evidence type="ECO:0000313" key="8">
    <source>
        <dbReference type="EMBL" id="MBO8456728.1"/>
    </source>
</evidence>
<comment type="caution">
    <text evidence="8">The sequence shown here is derived from an EMBL/GenBank/DDBJ whole genome shotgun (WGS) entry which is preliminary data.</text>
</comment>
<dbReference type="InterPro" id="IPR051310">
    <property type="entry name" value="MCP_chemotaxis"/>
</dbReference>
<dbReference type="CDD" id="cd06225">
    <property type="entry name" value="HAMP"/>
    <property type="match status" value="1"/>
</dbReference>
<dbReference type="SUPFAM" id="SSF58104">
    <property type="entry name" value="Methyl-accepting chemotaxis protein (MCP) signaling domain"/>
    <property type="match status" value="1"/>
</dbReference>